<evidence type="ECO:0000313" key="3">
    <source>
        <dbReference type="Proteomes" id="UP000315289"/>
    </source>
</evidence>
<keyword evidence="1" id="KW-0472">Membrane</keyword>
<proteinExistence type="predicted"/>
<feature type="transmembrane region" description="Helical" evidence="1">
    <location>
        <begin position="20"/>
        <end position="41"/>
    </location>
</feature>
<comment type="caution">
    <text evidence="2">The sequence shown here is derived from an EMBL/GenBank/DDBJ whole genome shotgun (WGS) entry which is preliminary data.</text>
</comment>
<dbReference type="Proteomes" id="UP000315289">
    <property type="component" value="Unassembled WGS sequence"/>
</dbReference>
<keyword evidence="1" id="KW-0812">Transmembrane</keyword>
<keyword evidence="1" id="KW-1133">Transmembrane helix</keyword>
<evidence type="ECO:0000256" key="1">
    <source>
        <dbReference type="SAM" id="Phobius"/>
    </source>
</evidence>
<protein>
    <submittedName>
        <fullName evidence="2">Uncharacterized protein</fullName>
    </submittedName>
</protein>
<dbReference type="EMBL" id="VOAH01000009">
    <property type="protein sequence ID" value="TVP40177.1"/>
    <property type="molecule type" value="Genomic_DNA"/>
</dbReference>
<accession>A0A557SU95</accession>
<gene>
    <name evidence="2" type="ORF">NARC_90083</name>
</gene>
<sequence length="63" mass="7489">MMNRLSSPSKFVQINVKIIFISFNIIFLIDISYLIVLTFDLDYKKIVFRSKVVLPLSFYFLVH</sequence>
<evidence type="ECO:0000313" key="2">
    <source>
        <dbReference type="EMBL" id="TVP40177.1"/>
    </source>
</evidence>
<reference evidence="2 3" key="1">
    <citation type="journal article" date="2019" name="Front. Microbiol.">
        <title>Ammonia Oxidation by the Arctic Terrestrial Thaumarchaeote Candidatus Nitrosocosmicus arcticus Is Stimulated by Increasing Temperatures.</title>
        <authorList>
            <person name="Alves R.J.E."/>
            <person name="Kerou M."/>
            <person name="Zappe A."/>
            <person name="Bittner R."/>
            <person name="Abby S.S."/>
            <person name="Schmidt H.A."/>
            <person name="Pfeifer K."/>
            <person name="Schleper C."/>
        </authorList>
    </citation>
    <scope>NUCLEOTIDE SEQUENCE [LARGE SCALE GENOMIC DNA]</scope>
    <source>
        <strain evidence="2 3">Kfb</strain>
    </source>
</reference>
<name>A0A557SU95_9ARCH</name>
<organism evidence="2 3">
    <name type="scientific">Candidatus Nitrosocosmicus arcticus</name>
    <dbReference type="NCBI Taxonomy" id="2035267"/>
    <lineage>
        <taxon>Archaea</taxon>
        <taxon>Nitrososphaerota</taxon>
        <taxon>Nitrososphaeria</taxon>
        <taxon>Nitrososphaerales</taxon>
        <taxon>Nitrososphaeraceae</taxon>
        <taxon>Candidatus Nitrosocosmicus</taxon>
    </lineage>
</organism>
<dbReference type="AlphaFoldDB" id="A0A557SU95"/>
<keyword evidence="3" id="KW-1185">Reference proteome</keyword>